<reference evidence="12" key="1">
    <citation type="submission" date="2025-08" db="UniProtKB">
        <authorList>
            <consortium name="RefSeq"/>
        </authorList>
    </citation>
    <scope>IDENTIFICATION</scope>
    <source>
        <tissue evidence="12">Muscle</tissue>
    </source>
</reference>
<dbReference type="GeneID" id="106470536"/>
<evidence type="ECO:0000256" key="3">
    <source>
        <dbReference type="ARBA" id="ARBA00013064"/>
    </source>
</evidence>
<dbReference type="RefSeq" id="XP_013786550.1">
    <property type="nucleotide sequence ID" value="XM_013931096.2"/>
</dbReference>
<feature type="domain" description="Tyrosine specific protein phosphatases" evidence="10">
    <location>
        <begin position="193"/>
        <end position="272"/>
    </location>
</feature>
<evidence type="ECO:0000256" key="8">
    <source>
        <dbReference type="SAM" id="MobiDB-lite"/>
    </source>
</evidence>
<feature type="compositionally biased region" description="Basic and acidic residues" evidence="8">
    <location>
        <begin position="454"/>
        <end position="484"/>
    </location>
</feature>
<feature type="compositionally biased region" description="Basic and acidic residues" evidence="8">
    <location>
        <begin position="344"/>
        <end position="356"/>
    </location>
</feature>
<dbReference type="InterPro" id="IPR016130">
    <property type="entry name" value="Tyr_Pase_AS"/>
</dbReference>
<evidence type="ECO:0000256" key="1">
    <source>
        <dbReference type="ARBA" id="ARBA00004308"/>
    </source>
</evidence>
<dbReference type="SMART" id="SM00194">
    <property type="entry name" value="PTPc"/>
    <property type="match status" value="1"/>
</dbReference>
<evidence type="ECO:0000256" key="6">
    <source>
        <dbReference type="ARBA" id="ARBA00022912"/>
    </source>
</evidence>
<evidence type="ECO:0000256" key="2">
    <source>
        <dbReference type="ARBA" id="ARBA00009701"/>
    </source>
</evidence>
<gene>
    <name evidence="12" type="primary">LOC106470536</name>
</gene>
<accession>A0ABM1BQ75</accession>
<organism evidence="11 12">
    <name type="scientific">Limulus polyphemus</name>
    <name type="common">Atlantic horseshoe crab</name>
    <dbReference type="NCBI Taxonomy" id="6850"/>
    <lineage>
        <taxon>Eukaryota</taxon>
        <taxon>Metazoa</taxon>
        <taxon>Ecdysozoa</taxon>
        <taxon>Arthropoda</taxon>
        <taxon>Chelicerata</taxon>
        <taxon>Merostomata</taxon>
        <taxon>Xiphosura</taxon>
        <taxon>Limulidae</taxon>
        <taxon>Limulus</taxon>
    </lineage>
</organism>
<feature type="compositionally biased region" description="Basic and acidic residues" evidence="8">
    <location>
        <begin position="314"/>
        <end position="334"/>
    </location>
</feature>
<comment type="similarity">
    <text evidence="2">Belongs to the protein-tyrosine phosphatase family. Non-receptor class 1 subfamily.</text>
</comment>
<dbReference type="EC" id="3.1.3.48" evidence="3"/>
<comment type="subcellular location">
    <subcellularLocation>
        <location evidence="1">Endomembrane system</location>
    </subcellularLocation>
</comment>
<dbReference type="PANTHER" id="PTHR46047:SF3">
    <property type="entry name" value="TYROSINE-PROTEIN PHOSPHATASE NON-RECEPTOR TYPE 61F"/>
    <property type="match status" value="1"/>
</dbReference>
<dbReference type="InterPro" id="IPR000387">
    <property type="entry name" value="Tyr_Pase_dom"/>
</dbReference>
<protein>
    <recommendedName>
        <fullName evidence="3">protein-tyrosine-phosphatase</fullName>
        <ecNumber evidence="3">3.1.3.48</ecNumber>
    </recommendedName>
</protein>
<keyword evidence="11" id="KW-1185">Reference proteome</keyword>
<name>A0ABM1BQ75_LIMPO</name>
<dbReference type="InterPro" id="IPR029021">
    <property type="entry name" value="Prot-tyrosine_phosphatase-like"/>
</dbReference>
<keyword evidence="6" id="KW-0904">Protein phosphatase</keyword>
<dbReference type="Pfam" id="PF00102">
    <property type="entry name" value="Y_phosphatase"/>
    <property type="match status" value="1"/>
</dbReference>
<feature type="domain" description="Tyrosine-protein phosphatase" evidence="9">
    <location>
        <begin position="1"/>
        <end position="281"/>
    </location>
</feature>
<evidence type="ECO:0000313" key="12">
    <source>
        <dbReference type="RefSeq" id="XP_013786550.1"/>
    </source>
</evidence>
<dbReference type="PROSITE" id="PS00383">
    <property type="entry name" value="TYR_PHOSPHATASE_1"/>
    <property type="match status" value="1"/>
</dbReference>
<dbReference type="PRINTS" id="PR00700">
    <property type="entry name" value="PRTYPHPHTASE"/>
</dbReference>
<dbReference type="Proteomes" id="UP000694941">
    <property type="component" value="Unplaced"/>
</dbReference>
<proteinExistence type="inferred from homology"/>
<evidence type="ECO:0000256" key="5">
    <source>
        <dbReference type="ARBA" id="ARBA00022801"/>
    </source>
</evidence>
<keyword evidence="5" id="KW-0378">Hydrolase</keyword>
<dbReference type="PANTHER" id="PTHR46047">
    <property type="entry name" value="TYROSINE-PROTEIN PHOSPHATASE NON-RECEPTOR TYPE 61F"/>
    <property type="match status" value="1"/>
</dbReference>
<evidence type="ECO:0000256" key="7">
    <source>
        <dbReference type="ARBA" id="ARBA00023136"/>
    </source>
</evidence>
<evidence type="ECO:0000259" key="10">
    <source>
        <dbReference type="PROSITE" id="PS50056"/>
    </source>
</evidence>
<dbReference type="SUPFAM" id="SSF52799">
    <property type="entry name" value="(Phosphotyrosine protein) phosphatases II"/>
    <property type="match status" value="1"/>
</dbReference>
<dbReference type="PROSITE" id="PS50055">
    <property type="entry name" value="TYR_PHOSPHATASE_PTP"/>
    <property type="match status" value="1"/>
</dbReference>
<dbReference type="SMART" id="SM00404">
    <property type="entry name" value="PTPc_motif"/>
    <property type="match status" value="1"/>
</dbReference>
<dbReference type="InterPro" id="IPR000242">
    <property type="entry name" value="PTP_cat"/>
</dbReference>
<evidence type="ECO:0000259" key="9">
    <source>
        <dbReference type="PROSITE" id="PS50055"/>
    </source>
</evidence>
<feature type="region of interest" description="Disordered" evidence="8">
    <location>
        <begin position="434"/>
        <end position="484"/>
    </location>
</feature>
<dbReference type="CDD" id="cd14545">
    <property type="entry name" value="PTPc-N1_2"/>
    <property type="match status" value="1"/>
</dbReference>
<feature type="region of interest" description="Disordered" evidence="8">
    <location>
        <begin position="314"/>
        <end position="370"/>
    </location>
</feature>
<evidence type="ECO:0000313" key="11">
    <source>
        <dbReference type="Proteomes" id="UP000694941"/>
    </source>
</evidence>
<sequence>MEKEFHEIDSKNAWAQAFQQIRSESGNYNFTYKDARKAENKNLNRYRDVNPYDHSRVRLSKGDKDYINASFVEIPAARRAYILTQGPLPITTGHFWLMIWEQKSKAVLMLNRVIEKNTVKCHQYWPLGSHHDGEDEMVLKDVNLKVTICGEKEAENYTVRELLVSNLDSNESRMVLHFHYTTWPDFGVPESPSAFLNFLMAVRDSGALNQNVGPAVVHCSAGIGRSGTFCLVDSCLILIEESGCTDTVNVQKVLLEMRKYRMGLIQTPDQLRFSYLAIIEGAKQILADQKISEYVPSKSVYELPDGVFEEKQINNNESEKPKKNIIEAENREEVASPETSVSELNRRIAEKNDAKTEPPPLPPRNKPFSDIPIEKNFSEATEMSPKSVTSENVVSFKASEDLREVDFPREEDIVVTNNTSSLRENSITDAEIRKRRRKERLEKTAETVQKMRRKQQDSESWARRRSRDWEENSHTDSPSKHPRT</sequence>
<dbReference type="PROSITE" id="PS50056">
    <property type="entry name" value="TYR_PHOSPHATASE_2"/>
    <property type="match status" value="1"/>
</dbReference>
<keyword evidence="7" id="KW-0472">Membrane</keyword>
<dbReference type="Gene3D" id="3.90.190.10">
    <property type="entry name" value="Protein tyrosine phosphatase superfamily"/>
    <property type="match status" value="1"/>
</dbReference>
<keyword evidence="4" id="KW-0597">Phosphoprotein</keyword>
<evidence type="ECO:0000256" key="4">
    <source>
        <dbReference type="ARBA" id="ARBA00022553"/>
    </source>
</evidence>
<dbReference type="InterPro" id="IPR051985">
    <property type="entry name" value="NR_tyrosine_phosphatase"/>
</dbReference>
<dbReference type="InterPro" id="IPR003595">
    <property type="entry name" value="Tyr_Pase_cat"/>
</dbReference>